<sequence length="113" mass="13090">MPSKRLNKLLGSSIGQAWKRYRNLGRKIILNILIRPYRDKGRVDQAFRRDSVAAIRGVMFNSVYAWTLRDTWTPRYLKVDTTWAGTGRECTPISDKGKRADLSQLTRRPENPP</sequence>
<dbReference type="Proteomes" id="UP000824782">
    <property type="component" value="Unassembled WGS sequence"/>
</dbReference>
<dbReference type="AlphaFoldDB" id="A0AAV6YTB2"/>
<comment type="caution">
    <text evidence="2">The sequence shown here is derived from an EMBL/GenBank/DDBJ whole genome shotgun (WGS) entry which is preliminary data.</text>
</comment>
<proteinExistence type="predicted"/>
<evidence type="ECO:0000313" key="2">
    <source>
        <dbReference type="EMBL" id="KAG8539035.1"/>
    </source>
</evidence>
<keyword evidence="3" id="KW-1185">Reference proteome</keyword>
<protein>
    <submittedName>
        <fullName evidence="2">Uncharacterized protein</fullName>
    </submittedName>
</protein>
<name>A0AAV6YTB2_ENGPU</name>
<evidence type="ECO:0000256" key="1">
    <source>
        <dbReference type="SAM" id="MobiDB-lite"/>
    </source>
</evidence>
<reference evidence="2" key="1">
    <citation type="thesis" date="2020" institute="ProQuest LLC" country="789 East Eisenhower Parkway, Ann Arbor, MI, USA">
        <title>Comparative Genomics and Chromosome Evolution.</title>
        <authorList>
            <person name="Mudd A.B."/>
        </authorList>
    </citation>
    <scope>NUCLEOTIDE SEQUENCE</scope>
    <source>
        <strain evidence="2">237g6f4</strain>
        <tissue evidence="2">Blood</tissue>
    </source>
</reference>
<feature type="compositionally biased region" description="Basic and acidic residues" evidence="1">
    <location>
        <begin position="95"/>
        <end position="113"/>
    </location>
</feature>
<organism evidence="2 3">
    <name type="scientific">Engystomops pustulosus</name>
    <name type="common">Tungara frog</name>
    <name type="synonym">Physalaemus pustulosus</name>
    <dbReference type="NCBI Taxonomy" id="76066"/>
    <lineage>
        <taxon>Eukaryota</taxon>
        <taxon>Metazoa</taxon>
        <taxon>Chordata</taxon>
        <taxon>Craniata</taxon>
        <taxon>Vertebrata</taxon>
        <taxon>Euteleostomi</taxon>
        <taxon>Amphibia</taxon>
        <taxon>Batrachia</taxon>
        <taxon>Anura</taxon>
        <taxon>Neobatrachia</taxon>
        <taxon>Hyloidea</taxon>
        <taxon>Leptodactylidae</taxon>
        <taxon>Leiuperinae</taxon>
        <taxon>Engystomops</taxon>
    </lineage>
</organism>
<feature type="region of interest" description="Disordered" evidence="1">
    <location>
        <begin position="88"/>
        <end position="113"/>
    </location>
</feature>
<evidence type="ECO:0000313" key="3">
    <source>
        <dbReference type="Proteomes" id="UP000824782"/>
    </source>
</evidence>
<gene>
    <name evidence="2" type="ORF">GDO81_021573</name>
</gene>
<accession>A0AAV6YTB2</accession>
<dbReference type="EMBL" id="WNYA01016869">
    <property type="protein sequence ID" value="KAG8539035.1"/>
    <property type="molecule type" value="Genomic_DNA"/>
</dbReference>